<feature type="domain" description="Novel toxin 17" evidence="1">
    <location>
        <begin position="186"/>
        <end position="272"/>
    </location>
</feature>
<dbReference type="NCBIfam" id="TIGR03696">
    <property type="entry name" value="Rhs_assc_core"/>
    <property type="match status" value="1"/>
</dbReference>
<dbReference type="RefSeq" id="WP_379022567.1">
    <property type="nucleotide sequence ID" value="NZ_JBHRTA010000033.1"/>
</dbReference>
<evidence type="ECO:0000313" key="2">
    <source>
        <dbReference type="EMBL" id="MFC3198168.1"/>
    </source>
</evidence>
<proteinExistence type="predicted"/>
<dbReference type="EMBL" id="JBHRTA010000033">
    <property type="protein sequence ID" value="MFC3198168.1"/>
    <property type="molecule type" value="Genomic_DNA"/>
</dbReference>
<protein>
    <submittedName>
        <fullName evidence="2">Polymorphic toxin type 17 domain-containing protein</fullName>
    </submittedName>
</protein>
<accession>A0ABV7JJB2</accession>
<dbReference type="Pfam" id="PF15524">
    <property type="entry name" value="Ntox17"/>
    <property type="match status" value="1"/>
</dbReference>
<gene>
    <name evidence="2" type="ORF">ACFOET_11150</name>
</gene>
<dbReference type="InterPro" id="IPR029117">
    <property type="entry name" value="Ntox17"/>
</dbReference>
<organism evidence="2 3">
    <name type="scientific">Parapedobacter deserti</name>
    <dbReference type="NCBI Taxonomy" id="1912957"/>
    <lineage>
        <taxon>Bacteria</taxon>
        <taxon>Pseudomonadati</taxon>
        <taxon>Bacteroidota</taxon>
        <taxon>Sphingobacteriia</taxon>
        <taxon>Sphingobacteriales</taxon>
        <taxon>Sphingobacteriaceae</taxon>
        <taxon>Parapedobacter</taxon>
    </lineage>
</organism>
<dbReference type="Proteomes" id="UP001595526">
    <property type="component" value="Unassembled WGS sequence"/>
</dbReference>
<dbReference type="Gene3D" id="2.180.10.10">
    <property type="entry name" value="RHS repeat-associated core"/>
    <property type="match status" value="1"/>
</dbReference>
<evidence type="ECO:0000259" key="1">
    <source>
        <dbReference type="Pfam" id="PF15524"/>
    </source>
</evidence>
<reference evidence="3" key="1">
    <citation type="journal article" date="2019" name="Int. J. Syst. Evol. Microbiol.">
        <title>The Global Catalogue of Microorganisms (GCM) 10K type strain sequencing project: providing services to taxonomists for standard genome sequencing and annotation.</title>
        <authorList>
            <consortium name="The Broad Institute Genomics Platform"/>
            <consortium name="The Broad Institute Genome Sequencing Center for Infectious Disease"/>
            <person name="Wu L."/>
            <person name="Ma J."/>
        </authorList>
    </citation>
    <scope>NUCLEOTIDE SEQUENCE [LARGE SCALE GENOMIC DNA]</scope>
    <source>
        <strain evidence="3">KCTC 52416</strain>
    </source>
</reference>
<keyword evidence="3" id="KW-1185">Reference proteome</keyword>
<name>A0ABV7JJB2_9SPHI</name>
<dbReference type="InterPro" id="IPR022385">
    <property type="entry name" value="Rhs_assc_core"/>
</dbReference>
<comment type="caution">
    <text evidence="2">The sequence shown here is derived from an EMBL/GenBank/DDBJ whole genome shotgun (WGS) entry which is preliminary data.</text>
</comment>
<sequence length="272" mass="29580">MAGTRKSCGRQYDYGARFYDPVIGRWGSVDPLADEFDNVSPYNYAMNNPMRFIDPDGMAAVDTIFNVPRGDEIPTDAEPGDRIVSVGQDGSTTTTTLLPTASVTGGAMIWMSLRGTDRKPYSGYGLIGFVLNGGHEDDGYQYDINGRNLGPSPIMGNAPDVGRPVGLNAIKLTRIARRAVSSRSLLRNARLPSRGKIRFVLRSSDAQAGKLLVKEGGYVDKFGNIWKKGPSRTAGQAFEWDVQLSKTGKSQLGHLSRDGKHLNVSLDGRITH</sequence>
<evidence type="ECO:0000313" key="3">
    <source>
        <dbReference type="Proteomes" id="UP001595526"/>
    </source>
</evidence>